<dbReference type="eggNOG" id="COG0732">
    <property type="taxonomic scope" value="Bacteria"/>
</dbReference>
<dbReference type="OrthoDB" id="5679005at2"/>
<keyword evidence="4" id="KW-1185">Reference proteome</keyword>
<keyword evidence="1" id="KW-0680">Restriction system</keyword>
<dbReference type="InterPro" id="IPR044946">
    <property type="entry name" value="Restrct_endonuc_typeI_TRD_sf"/>
</dbReference>
<dbReference type="Gene3D" id="3.90.220.20">
    <property type="entry name" value="DNA methylase specificity domains"/>
    <property type="match status" value="1"/>
</dbReference>
<dbReference type="HOGENOM" id="CLU_120896_0_0_11"/>
<dbReference type="AlphaFoldDB" id="R9L5C3"/>
<dbReference type="RefSeq" id="WP_016308301.1">
    <property type="nucleotide sequence ID" value="NZ_KE159646.1"/>
</dbReference>
<proteinExistence type="predicted"/>
<protein>
    <recommendedName>
        <fullName evidence="5">Type I restriction modification DNA specificity domain-containing protein</fullName>
    </recommendedName>
</protein>
<dbReference type="STRING" id="1235794.C811_00052"/>
<evidence type="ECO:0000256" key="1">
    <source>
        <dbReference type="ARBA" id="ARBA00022747"/>
    </source>
</evidence>
<comment type="caution">
    <text evidence="3">The sequence shown here is derived from an EMBL/GenBank/DDBJ whole genome shotgun (WGS) entry which is preliminary data.</text>
</comment>
<sequence>MKLTDVVELKSGTPQFRVTETLDPKAPVYRFYGQLELGADLSGGDSDTTCSKRVRTYDAVEALSAGDLVFSLMSGKATLVGECHKGYLLTQNFAKLVPSPMIDARYLAYLLNEHKEVRRQLALGQQGSFTMKYTVRQLADLLLPDLPSRSMQEIIGSLYFNINRVTALKRDVAEKEKLVVMGRIKEAH</sequence>
<evidence type="ECO:0008006" key="5">
    <source>
        <dbReference type="Google" id="ProtNLM"/>
    </source>
</evidence>
<dbReference type="SUPFAM" id="SSF116734">
    <property type="entry name" value="DNA methylase specificity domain"/>
    <property type="match status" value="1"/>
</dbReference>
<keyword evidence="2" id="KW-0238">DNA-binding</keyword>
<gene>
    <name evidence="3" type="ORF">C811_00052</name>
</gene>
<dbReference type="GO" id="GO:0003677">
    <property type="term" value="F:DNA binding"/>
    <property type="evidence" value="ECO:0007669"/>
    <property type="project" value="UniProtKB-KW"/>
</dbReference>
<accession>R9L5C3</accession>
<dbReference type="GeneID" id="82189732"/>
<organism evidence="3 4">
    <name type="scientific">Adlercreutzia caecimuris B7</name>
    <dbReference type="NCBI Taxonomy" id="1235794"/>
    <lineage>
        <taxon>Bacteria</taxon>
        <taxon>Bacillati</taxon>
        <taxon>Actinomycetota</taxon>
        <taxon>Coriobacteriia</taxon>
        <taxon>Eggerthellales</taxon>
        <taxon>Eggerthellaceae</taxon>
        <taxon>Adlercreutzia</taxon>
    </lineage>
</organism>
<evidence type="ECO:0000313" key="4">
    <source>
        <dbReference type="Proteomes" id="UP000014204"/>
    </source>
</evidence>
<name>R9L5C3_9ACTN</name>
<dbReference type="GO" id="GO:0009307">
    <property type="term" value="P:DNA restriction-modification system"/>
    <property type="evidence" value="ECO:0007669"/>
    <property type="project" value="UniProtKB-KW"/>
</dbReference>
<evidence type="ECO:0000256" key="2">
    <source>
        <dbReference type="ARBA" id="ARBA00023125"/>
    </source>
</evidence>
<dbReference type="Proteomes" id="UP000014204">
    <property type="component" value="Unassembled WGS sequence"/>
</dbReference>
<evidence type="ECO:0000313" key="3">
    <source>
        <dbReference type="EMBL" id="EOS53748.1"/>
    </source>
</evidence>
<reference evidence="3 4" key="1">
    <citation type="submission" date="2013-04" db="EMBL/GenBank/DDBJ databases">
        <title>The Genome Sequence of Enterorhabdus caecimuris B7.</title>
        <authorList>
            <consortium name="The Broad Institute Genomics Platform"/>
            <consortium name="The Broad Institute Genome Sequencing Center for Infectious Disease"/>
            <person name="Earl A."/>
            <person name="Xavier R."/>
            <person name="Elson C."/>
            <person name="Duck W."/>
            <person name="Walker B."/>
            <person name="Young S."/>
            <person name="Zeng Q."/>
            <person name="Gargeya S."/>
            <person name="Fitzgerald M."/>
            <person name="Haas B."/>
            <person name="Abouelleil A."/>
            <person name="Allen A.W."/>
            <person name="Alvarado L."/>
            <person name="Arachchi H.M."/>
            <person name="Berlin A.M."/>
            <person name="Chapman S.B."/>
            <person name="Gainer-Dewar J."/>
            <person name="Goldberg J."/>
            <person name="Griggs A."/>
            <person name="Gujja S."/>
            <person name="Hansen M."/>
            <person name="Howarth C."/>
            <person name="Imamovic A."/>
            <person name="Ireland A."/>
            <person name="Larimer J."/>
            <person name="McCowan C."/>
            <person name="Murphy C."/>
            <person name="Pearson M."/>
            <person name="Poon T.W."/>
            <person name="Priest M."/>
            <person name="Roberts A."/>
            <person name="Saif S."/>
            <person name="Shea T."/>
            <person name="Sisk P."/>
            <person name="Sykes S."/>
            <person name="Wortman J."/>
            <person name="Nusbaum C."/>
            <person name="Birren B."/>
        </authorList>
    </citation>
    <scope>NUCLEOTIDE SEQUENCE [LARGE SCALE GENOMIC DNA]</scope>
    <source>
        <strain evidence="3 4">B7</strain>
    </source>
</reference>
<dbReference type="EMBL" id="ASSY01000001">
    <property type="protein sequence ID" value="EOS53748.1"/>
    <property type="molecule type" value="Genomic_DNA"/>
</dbReference>